<accession>A0A1H0N5I1</accession>
<keyword evidence="1" id="KW-0812">Transmembrane</keyword>
<dbReference type="EMBL" id="FNJI01000007">
    <property type="protein sequence ID" value="SDO87755.1"/>
    <property type="molecule type" value="Genomic_DNA"/>
</dbReference>
<keyword evidence="1" id="KW-1133">Transmembrane helix</keyword>
<dbReference type="STRING" id="91360.SAMN05660330_01250"/>
<gene>
    <name evidence="2" type="ORF">SAMN05660330_01250</name>
</gene>
<name>A0A1H0N5I1_9BACT</name>
<evidence type="ECO:0000256" key="1">
    <source>
        <dbReference type="SAM" id="Phobius"/>
    </source>
</evidence>
<dbReference type="RefSeq" id="WP_092220872.1">
    <property type="nucleotide sequence ID" value="NZ_FNJI01000007.1"/>
</dbReference>
<keyword evidence="1" id="KW-0472">Membrane</keyword>
<dbReference type="OrthoDB" id="5432823at2"/>
<dbReference type="Proteomes" id="UP000199073">
    <property type="component" value="Unassembled WGS sequence"/>
</dbReference>
<reference evidence="2 3" key="1">
    <citation type="submission" date="2016-10" db="EMBL/GenBank/DDBJ databases">
        <authorList>
            <person name="de Groot N.N."/>
        </authorList>
    </citation>
    <scope>NUCLEOTIDE SEQUENCE [LARGE SCALE GENOMIC DNA]</scope>
    <source>
        <strain evidence="2 3">DSM 12130</strain>
    </source>
</reference>
<feature type="transmembrane region" description="Helical" evidence="1">
    <location>
        <begin position="31"/>
        <end position="57"/>
    </location>
</feature>
<dbReference type="AlphaFoldDB" id="A0A1H0N5I1"/>
<organism evidence="2 3">
    <name type="scientific">Desulforhopalus singaporensis</name>
    <dbReference type="NCBI Taxonomy" id="91360"/>
    <lineage>
        <taxon>Bacteria</taxon>
        <taxon>Pseudomonadati</taxon>
        <taxon>Thermodesulfobacteriota</taxon>
        <taxon>Desulfobulbia</taxon>
        <taxon>Desulfobulbales</taxon>
        <taxon>Desulfocapsaceae</taxon>
        <taxon>Desulforhopalus</taxon>
    </lineage>
</organism>
<protein>
    <submittedName>
        <fullName evidence="2">Uncharacterized protein</fullName>
    </submittedName>
</protein>
<evidence type="ECO:0000313" key="3">
    <source>
        <dbReference type="Proteomes" id="UP000199073"/>
    </source>
</evidence>
<sequence length="73" mass="8025">MAATIHKEVMDRSFDSGVINLATLNEKIMGLFWFVLCLGLFVILGPFSGPVAIVALYRISRETGDQPEPQSVN</sequence>
<proteinExistence type="predicted"/>
<keyword evidence="3" id="KW-1185">Reference proteome</keyword>
<evidence type="ECO:0000313" key="2">
    <source>
        <dbReference type="EMBL" id="SDO87755.1"/>
    </source>
</evidence>